<dbReference type="EMBL" id="BAABGL010000002">
    <property type="protein sequence ID" value="GAA4383592.1"/>
    <property type="molecule type" value="Genomic_DNA"/>
</dbReference>
<comment type="cofactor">
    <cofactor evidence="1">
        <name>Mg(2+)</name>
        <dbReference type="ChEBI" id="CHEBI:18420"/>
    </cofactor>
</comment>
<name>A0ABP8J2S5_9MICO</name>
<keyword evidence="6" id="KW-1185">Reference proteome</keyword>
<gene>
    <name evidence="5" type="ORF">GCM10023167_03270</name>
</gene>
<organism evidence="5 6">
    <name type="scientific">Brevibacterium pityocampae</name>
    <dbReference type="NCBI Taxonomy" id="506594"/>
    <lineage>
        <taxon>Bacteria</taxon>
        <taxon>Bacillati</taxon>
        <taxon>Actinomycetota</taxon>
        <taxon>Actinomycetes</taxon>
        <taxon>Micrococcales</taxon>
        <taxon>Brevibacteriaceae</taxon>
        <taxon>Brevibacterium</taxon>
    </lineage>
</organism>
<dbReference type="SUPFAM" id="SSF51621">
    <property type="entry name" value="Phosphoenolpyruvate/pyruvate domain"/>
    <property type="match status" value="1"/>
</dbReference>
<dbReference type="InterPro" id="IPR015813">
    <property type="entry name" value="Pyrv/PenolPyrv_kinase-like_dom"/>
</dbReference>
<dbReference type="GO" id="GO:0016829">
    <property type="term" value="F:lyase activity"/>
    <property type="evidence" value="ECO:0007669"/>
    <property type="project" value="UniProtKB-KW"/>
</dbReference>
<dbReference type="InterPro" id="IPR011206">
    <property type="entry name" value="Citrate_lyase_beta/mcl1/mcl2"/>
</dbReference>
<keyword evidence="2" id="KW-0479">Metal-binding</keyword>
<dbReference type="Gene3D" id="3.20.20.60">
    <property type="entry name" value="Phosphoenolpyruvate-binding domains"/>
    <property type="match status" value="1"/>
</dbReference>
<keyword evidence="3" id="KW-0460">Magnesium</keyword>
<evidence type="ECO:0000313" key="5">
    <source>
        <dbReference type="EMBL" id="GAA4383592.1"/>
    </source>
</evidence>
<reference evidence="6" key="1">
    <citation type="journal article" date="2019" name="Int. J. Syst. Evol. Microbiol.">
        <title>The Global Catalogue of Microorganisms (GCM) 10K type strain sequencing project: providing services to taxonomists for standard genome sequencing and annotation.</title>
        <authorList>
            <consortium name="The Broad Institute Genomics Platform"/>
            <consortium name="The Broad Institute Genome Sequencing Center for Infectious Disease"/>
            <person name="Wu L."/>
            <person name="Ma J."/>
        </authorList>
    </citation>
    <scope>NUCLEOTIDE SEQUENCE [LARGE SCALE GENOMIC DNA]</scope>
    <source>
        <strain evidence="6">JCM 17808</strain>
    </source>
</reference>
<dbReference type="RefSeq" id="WP_345029307.1">
    <property type="nucleotide sequence ID" value="NZ_BAABGL010000002.1"/>
</dbReference>
<comment type="caution">
    <text evidence="5">The sequence shown here is derived from an EMBL/GenBank/DDBJ whole genome shotgun (WGS) entry which is preliminary data.</text>
</comment>
<proteinExistence type="predicted"/>
<dbReference type="InterPro" id="IPR040442">
    <property type="entry name" value="Pyrv_kinase-like_dom_sf"/>
</dbReference>
<evidence type="ECO:0000256" key="3">
    <source>
        <dbReference type="ARBA" id="ARBA00022842"/>
    </source>
</evidence>
<dbReference type="Proteomes" id="UP001500642">
    <property type="component" value="Unassembled WGS sequence"/>
</dbReference>
<evidence type="ECO:0000256" key="1">
    <source>
        <dbReference type="ARBA" id="ARBA00001946"/>
    </source>
</evidence>
<evidence type="ECO:0000259" key="4">
    <source>
        <dbReference type="Pfam" id="PF03328"/>
    </source>
</evidence>
<dbReference type="PANTHER" id="PTHR32308:SF10">
    <property type="entry name" value="CITRATE LYASE SUBUNIT BETA"/>
    <property type="match status" value="1"/>
</dbReference>
<dbReference type="PANTHER" id="PTHR32308">
    <property type="entry name" value="LYASE BETA SUBUNIT, PUTATIVE (AFU_ORTHOLOGUE AFUA_4G13030)-RELATED"/>
    <property type="match status" value="1"/>
</dbReference>
<dbReference type="PIRSF" id="PIRSF015582">
    <property type="entry name" value="Cit_lyase_B"/>
    <property type="match status" value="1"/>
</dbReference>
<keyword evidence="5" id="KW-0456">Lyase</keyword>
<sequence>MTDTARSDAAAPRRLDVAQTLLFVPATRPDRFAKALASGAHAIIVDLEDAVAPEDKATARDSVAAWLSEGEWTGAGSDTAVVVRINAADTDWFAPDVSALAAVASRLSTVAAERSGHYAQCPFGVMIPKCESEDPVHEIRQRFTQHGVAAPYFIGLLETPRGIVAADSLARAHSVHRFAFGNYDLGLELDASVGPEETELLHARSRVVMAARAFGMPGPIDGPCADFSTDGATEASAQRGRALGFAGKLAIHPRQLAAIDAEFGDSAEDVAWARRVVDAAEAAGGAAVNVDGAMVDAPVLKRAQRIVARAGR</sequence>
<protein>
    <submittedName>
        <fullName evidence="5">CoA ester lyase</fullName>
    </submittedName>
</protein>
<dbReference type="Pfam" id="PF03328">
    <property type="entry name" value="HpcH_HpaI"/>
    <property type="match status" value="1"/>
</dbReference>
<evidence type="ECO:0000256" key="2">
    <source>
        <dbReference type="ARBA" id="ARBA00022723"/>
    </source>
</evidence>
<dbReference type="InterPro" id="IPR005000">
    <property type="entry name" value="Aldolase/citrate-lyase_domain"/>
</dbReference>
<accession>A0ABP8J2S5</accession>
<evidence type="ECO:0000313" key="6">
    <source>
        <dbReference type="Proteomes" id="UP001500642"/>
    </source>
</evidence>
<feature type="domain" description="HpcH/HpaI aldolase/citrate lyase" evidence="4">
    <location>
        <begin position="19"/>
        <end position="253"/>
    </location>
</feature>